<dbReference type="EMBL" id="JACHEO010000027">
    <property type="protein sequence ID" value="MBB5349514.1"/>
    <property type="molecule type" value="Genomic_DNA"/>
</dbReference>
<evidence type="ECO:0000313" key="2">
    <source>
        <dbReference type="Proteomes" id="UP000539642"/>
    </source>
</evidence>
<evidence type="ECO:0000313" key="1">
    <source>
        <dbReference type="EMBL" id="MBB5349514.1"/>
    </source>
</evidence>
<name>A0A840V1H2_9BACT</name>
<proteinExistence type="predicted"/>
<reference evidence="1 2" key="1">
    <citation type="submission" date="2020-08" db="EMBL/GenBank/DDBJ databases">
        <title>Genomic Encyclopedia of Type Strains, Phase IV (KMG-IV): sequencing the most valuable type-strain genomes for metagenomic binning, comparative biology and taxonomic classification.</title>
        <authorList>
            <person name="Goeker M."/>
        </authorList>
    </citation>
    <scope>NUCLEOTIDE SEQUENCE [LARGE SCALE GENOMIC DNA]</scope>
    <source>
        <strain evidence="1 2">DSM 28570</strain>
    </source>
</reference>
<organism evidence="1 2">
    <name type="scientific">Desulfoprunum benzoelyticum</name>
    <dbReference type="NCBI Taxonomy" id="1506996"/>
    <lineage>
        <taxon>Bacteria</taxon>
        <taxon>Pseudomonadati</taxon>
        <taxon>Thermodesulfobacteriota</taxon>
        <taxon>Desulfobulbia</taxon>
        <taxon>Desulfobulbales</taxon>
        <taxon>Desulfobulbaceae</taxon>
        <taxon>Desulfoprunum</taxon>
    </lineage>
</organism>
<keyword evidence="2" id="KW-1185">Reference proteome</keyword>
<protein>
    <submittedName>
        <fullName evidence="1">Uncharacterized protein</fullName>
    </submittedName>
</protein>
<gene>
    <name evidence="1" type="ORF">HNQ81_003269</name>
</gene>
<accession>A0A840V1H2</accession>
<comment type="caution">
    <text evidence="1">The sequence shown here is derived from an EMBL/GenBank/DDBJ whole genome shotgun (WGS) entry which is preliminary data.</text>
</comment>
<sequence length="26" mass="3199">MAASWWMIPPLYTIRDNNELLNVTWY</sequence>
<dbReference type="AlphaFoldDB" id="A0A840V1H2"/>
<dbReference type="Proteomes" id="UP000539642">
    <property type="component" value="Unassembled WGS sequence"/>
</dbReference>